<dbReference type="Pfam" id="PF07690">
    <property type="entry name" value="MFS_1"/>
    <property type="match status" value="1"/>
</dbReference>
<dbReference type="KEGG" id="pyr:P186_0560"/>
<evidence type="ECO:0000313" key="7">
    <source>
        <dbReference type="EMBL" id="AET32012.1"/>
    </source>
</evidence>
<dbReference type="RefSeq" id="WP_014287840.1">
    <property type="nucleotide sequence ID" value="NC_016645.1"/>
</dbReference>
<accession>G7VHA9</accession>
<keyword evidence="4 6" id="KW-1133">Transmembrane helix</keyword>
<dbReference type="GO" id="GO:0016020">
    <property type="term" value="C:membrane"/>
    <property type="evidence" value="ECO:0007669"/>
    <property type="project" value="UniProtKB-SubCell"/>
</dbReference>
<keyword evidence="3 6" id="KW-0812">Transmembrane</keyword>
<dbReference type="HOGENOM" id="CLU_770784_0_0_2"/>
<proteinExistence type="predicted"/>
<sequence>MRSINLATLLFFTANGVAIVAIPPYLRDLGVRSESVIGAVVSTAFFVSIVARPLSGFLGERVGYTRLMSIGVNLAIAAQLMYLLGSPGWVQVGRVFHGLSIATFLPMSIALSVVEGARAIATRSLAVGVGNVLGPLAGSVIYDVGGAKLSFTTALAIHAANWILIRGASGGAAGGGSREPGLGVEGRVFLFMALLTLYAATYMSISTFIPVKLRDHGMPLTYWGLFTSVAALLSLLPRAFLMKAGLVNPVTAAVATAVTLMGMLLATYAEDPVAFAISGAVYGLGQGAVVVTYQILALSGSKRAGLSSSIYTMGWDLGSIIGPIAGGALVESLGYSALHVIPLVMALDIAVLFLYAIRR</sequence>
<reference evidence="7 8" key="1">
    <citation type="journal article" date="2012" name="J. Bacteriol.">
        <title>Complete genome sequence of strain 1860, a crenarchaeon of the genus pyrobaculum able to grow with various electron acceptors.</title>
        <authorList>
            <person name="Mardanov A.V."/>
            <person name="Gumerov V.M."/>
            <person name="Slobodkina G.B."/>
            <person name="Beletsky A.V."/>
            <person name="Bonch-Osmolovskaya E.A."/>
            <person name="Ravin N.V."/>
            <person name="Skryabin K.G."/>
        </authorList>
    </citation>
    <scope>NUCLEOTIDE SEQUENCE [LARGE SCALE GENOMIC DNA]</scope>
    <source>
        <strain evidence="7 8">1860</strain>
    </source>
</reference>
<evidence type="ECO:0000256" key="3">
    <source>
        <dbReference type="ARBA" id="ARBA00022692"/>
    </source>
</evidence>
<evidence type="ECO:0000313" key="8">
    <source>
        <dbReference type="Proteomes" id="UP000005867"/>
    </source>
</evidence>
<feature type="transmembrane region" description="Helical" evidence="6">
    <location>
        <begin position="221"/>
        <end position="241"/>
    </location>
</feature>
<dbReference type="InterPro" id="IPR036259">
    <property type="entry name" value="MFS_trans_sf"/>
</dbReference>
<dbReference type="GO" id="GO:0022857">
    <property type="term" value="F:transmembrane transporter activity"/>
    <property type="evidence" value="ECO:0007669"/>
    <property type="project" value="InterPro"/>
</dbReference>
<evidence type="ECO:0000256" key="4">
    <source>
        <dbReference type="ARBA" id="ARBA00022989"/>
    </source>
</evidence>
<evidence type="ECO:0000256" key="2">
    <source>
        <dbReference type="ARBA" id="ARBA00022448"/>
    </source>
</evidence>
<feature type="transmembrane region" description="Helical" evidence="6">
    <location>
        <begin position="275"/>
        <end position="298"/>
    </location>
</feature>
<dbReference type="Gene3D" id="1.20.1250.20">
    <property type="entry name" value="MFS general substrate transporter like domains"/>
    <property type="match status" value="2"/>
</dbReference>
<feature type="transmembrane region" description="Helical" evidence="6">
    <location>
        <begin position="188"/>
        <end position="209"/>
    </location>
</feature>
<feature type="transmembrane region" description="Helical" evidence="6">
    <location>
        <begin position="96"/>
        <end position="114"/>
    </location>
</feature>
<feature type="transmembrane region" description="Helical" evidence="6">
    <location>
        <begin position="36"/>
        <end position="55"/>
    </location>
</feature>
<keyword evidence="5 6" id="KW-0472">Membrane</keyword>
<dbReference type="InterPro" id="IPR011701">
    <property type="entry name" value="MFS"/>
</dbReference>
<keyword evidence="2" id="KW-0813">Transport</keyword>
<protein>
    <submittedName>
        <fullName evidence="7">Resistance protein, conjectural</fullName>
    </submittedName>
</protein>
<feature type="transmembrane region" description="Helical" evidence="6">
    <location>
        <begin position="67"/>
        <end position="84"/>
    </location>
</feature>
<feature type="transmembrane region" description="Helical" evidence="6">
    <location>
        <begin position="250"/>
        <end position="269"/>
    </location>
</feature>
<keyword evidence="8" id="KW-1185">Reference proteome</keyword>
<organism evidence="7 8">
    <name type="scientific">Pyrobaculum ferrireducens</name>
    <dbReference type="NCBI Taxonomy" id="1104324"/>
    <lineage>
        <taxon>Archaea</taxon>
        <taxon>Thermoproteota</taxon>
        <taxon>Thermoprotei</taxon>
        <taxon>Thermoproteales</taxon>
        <taxon>Thermoproteaceae</taxon>
        <taxon>Pyrobaculum</taxon>
    </lineage>
</organism>
<dbReference type="InterPro" id="IPR050930">
    <property type="entry name" value="MFS_Vesicular_Transporter"/>
</dbReference>
<dbReference type="AlphaFoldDB" id="G7VHA9"/>
<feature type="transmembrane region" description="Helical" evidence="6">
    <location>
        <begin position="310"/>
        <end position="330"/>
    </location>
</feature>
<dbReference type="PANTHER" id="PTHR23506:SF23">
    <property type="entry name" value="GH10249P"/>
    <property type="match status" value="1"/>
</dbReference>
<feature type="transmembrane region" description="Helical" evidence="6">
    <location>
        <begin position="336"/>
        <end position="357"/>
    </location>
</feature>
<evidence type="ECO:0000256" key="5">
    <source>
        <dbReference type="ARBA" id="ARBA00023136"/>
    </source>
</evidence>
<gene>
    <name evidence="7" type="ORF">P186_0560</name>
</gene>
<name>G7VHA9_9CREN</name>
<evidence type="ECO:0000256" key="1">
    <source>
        <dbReference type="ARBA" id="ARBA00004141"/>
    </source>
</evidence>
<dbReference type="STRING" id="1104324.P186_0560"/>
<dbReference type="Proteomes" id="UP000005867">
    <property type="component" value="Chromosome"/>
</dbReference>
<dbReference type="GeneID" id="11594826"/>
<dbReference type="eggNOG" id="arCOG00130">
    <property type="taxonomic scope" value="Archaea"/>
</dbReference>
<dbReference type="PANTHER" id="PTHR23506">
    <property type="entry name" value="GH10249P"/>
    <property type="match status" value="1"/>
</dbReference>
<dbReference type="SUPFAM" id="SSF103473">
    <property type="entry name" value="MFS general substrate transporter"/>
    <property type="match status" value="1"/>
</dbReference>
<dbReference type="OrthoDB" id="117970at2157"/>
<comment type="subcellular location">
    <subcellularLocation>
        <location evidence="1">Membrane</location>
        <topology evidence="1">Multi-pass membrane protein</topology>
    </subcellularLocation>
</comment>
<dbReference type="EMBL" id="CP003098">
    <property type="protein sequence ID" value="AET32012.1"/>
    <property type="molecule type" value="Genomic_DNA"/>
</dbReference>
<dbReference type="BioCyc" id="PSP1104324:GJSN-550-MONOMER"/>
<evidence type="ECO:0000256" key="6">
    <source>
        <dbReference type="SAM" id="Phobius"/>
    </source>
</evidence>